<feature type="transmembrane region" description="Helical" evidence="10">
    <location>
        <begin position="12"/>
        <end position="36"/>
    </location>
</feature>
<gene>
    <name evidence="12" type="ORF">ZRA01_29350</name>
</gene>
<sequence>MQGFDYDRIQRFVVIIGVAAVAALWLAEESGLLMVAPPIQKSMLQAAAPDGVPLTPLSRLVLQGVIPGSGSAPGIAILAEVGKRPQLVQEGFPYNEDIRVERVMPDHVVLRRKGDSLPIALPLTVLPGVTAPDGQKPPDGHPEATPRPPENGTQSVEKSDKT</sequence>
<comment type="subcellular location">
    <subcellularLocation>
        <location evidence="1">Cell inner membrane</location>
    </subcellularLocation>
</comment>
<keyword evidence="4" id="KW-0997">Cell inner membrane</keyword>
<evidence type="ECO:0000256" key="7">
    <source>
        <dbReference type="ARBA" id="ARBA00022989"/>
    </source>
</evidence>
<protein>
    <recommendedName>
        <fullName evidence="11">Type II secretion system protein GspC N-terminal domain-containing protein</fullName>
    </recommendedName>
</protein>
<evidence type="ECO:0000256" key="4">
    <source>
        <dbReference type="ARBA" id="ARBA00022519"/>
    </source>
</evidence>
<accession>A0A4Y4CXL6</accession>
<evidence type="ECO:0000256" key="5">
    <source>
        <dbReference type="ARBA" id="ARBA00022692"/>
    </source>
</evidence>
<keyword evidence="2" id="KW-0813">Transport</keyword>
<keyword evidence="6" id="KW-0653">Protein transport</keyword>
<evidence type="ECO:0000256" key="3">
    <source>
        <dbReference type="ARBA" id="ARBA00022475"/>
    </source>
</evidence>
<dbReference type="InterPro" id="IPR024961">
    <property type="entry name" value="T2SS_GspC_N"/>
</dbReference>
<keyword evidence="13" id="KW-1185">Reference proteome</keyword>
<keyword evidence="8 10" id="KW-0472">Membrane</keyword>
<name>A0A4Y4CXL6_ZOORA</name>
<feature type="domain" description="Type II secretion system protein GspC N-terminal" evidence="11">
    <location>
        <begin position="48"/>
        <end position="116"/>
    </location>
</feature>
<evidence type="ECO:0000256" key="10">
    <source>
        <dbReference type="SAM" id="Phobius"/>
    </source>
</evidence>
<reference evidence="12 13" key="1">
    <citation type="submission" date="2019-06" db="EMBL/GenBank/DDBJ databases">
        <title>Whole genome shotgun sequence of Zoogloea ramigera NBRC 15342.</title>
        <authorList>
            <person name="Hosoyama A."/>
            <person name="Uohara A."/>
            <person name="Ohji S."/>
            <person name="Ichikawa N."/>
        </authorList>
    </citation>
    <scope>NUCLEOTIDE SEQUENCE [LARGE SCALE GENOMIC DNA]</scope>
    <source>
        <strain evidence="12 13">NBRC 15342</strain>
    </source>
</reference>
<dbReference type="Pfam" id="PF11356">
    <property type="entry name" value="T2SSC"/>
    <property type="match status" value="1"/>
</dbReference>
<evidence type="ECO:0000256" key="6">
    <source>
        <dbReference type="ARBA" id="ARBA00022927"/>
    </source>
</evidence>
<keyword evidence="7 10" id="KW-1133">Transmembrane helix</keyword>
<dbReference type="AlphaFoldDB" id="A0A4Y4CXL6"/>
<evidence type="ECO:0000313" key="13">
    <source>
        <dbReference type="Proteomes" id="UP000318422"/>
    </source>
</evidence>
<keyword evidence="5 10" id="KW-0812">Transmembrane</keyword>
<evidence type="ECO:0000313" key="12">
    <source>
        <dbReference type="EMBL" id="GEC96862.1"/>
    </source>
</evidence>
<evidence type="ECO:0000256" key="2">
    <source>
        <dbReference type="ARBA" id="ARBA00022448"/>
    </source>
</evidence>
<organism evidence="12 13">
    <name type="scientific">Zoogloea ramigera</name>
    <dbReference type="NCBI Taxonomy" id="350"/>
    <lineage>
        <taxon>Bacteria</taxon>
        <taxon>Pseudomonadati</taxon>
        <taxon>Pseudomonadota</taxon>
        <taxon>Betaproteobacteria</taxon>
        <taxon>Rhodocyclales</taxon>
        <taxon>Zoogloeaceae</taxon>
        <taxon>Zoogloea</taxon>
    </lineage>
</organism>
<dbReference type="RefSeq" id="WP_170182986.1">
    <property type="nucleotide sequence ID" value="NZ_BJNV01000055.1"/>
</dbReference>
<evidence type="ECO:0000256" key="1">
    <source>
        <dbReference type="ARBA" id="ARBA00004533"/>
    </source>
</evidence>
<keyword evidence="3" id="KW-1003">Cell membrane</keyword>
<dbReference type="Proteomes" id="UP000318422">
    <property type="component" value="Unassembled WGS sequence"/>
</dbReference>
<dbReference type="EMBL" id="BJNV01000055">
    <property type="protein sequence ID" value="GEC96862.1"/>
    <property type="molecule type" value="Genomic_DNA"/>
</dbReference>
<evidence type="ECO:0000256" key="9">
    <source>
        <dbReference type="SAM" id="MobiDB-lite"/>
    </source>
</evidence>
<dbReference type="Gene3D" id="2.30.30.830">
    <property type="match status" value="1"/>
</dbReference>
<evidence type="ECO:0000256" key="8">
    <source>
        <dbReference type="ARBA" id="ARBA00023136"/>
    </source>
</evidence>
<evidence type="ECO:0000259" key="11">
    <source>
        <dbReference type="Pfam" id="PF11356"/>
    </source>
</evidence>
<dbReference type="GO" id="GO:0015031">
    <property type="term" value="P:protein transport"/>
    <property type="evidence" value="ECO:0007669"/>
    <property type="project" value="UniProtKB-KW"/>
</dbReference>
<feature type="region of interest" description="Disordered" evidence="9">
    <location>
        <begin position="126"/>
        <end position="162"/>
    </location>
</feature>
<comment type="caution">
    <text evidence="12">The sequence shown here is derived from an EMBL/GenBank/DDBJ whole genome shotgun (WGS) entry which is preliminary data.</text>
</comment>
<proteinExistence type="predicted"/>
<dbReference type="GO" id="GO:0005886">
    <property type="term" value="C:plasma membrane"/>
    <property type="evidence" value="ECO:0007669"/>
    <property type="project" value="UniProtKB-SubCell"/>
</dbReference>